<sequence>MTAVAWMVPILRTRELAGVGGVADGAHQFGFHRQLAVDRADRLVLPDAARVAQDFDVHFELVARTDRALEARAVDAHEIHHRVFIGRHARGLERQQRGRLRHRFDHQHARHHRLVREVAVEEFFVDGDVLDGGDELAFFVREHAVHQQQRVAMRQRAHLVADGRQVAHDGRRLFPVGVLGMRVVTRVVARFGERARDHGGRADVRVVRDVDMSIDHGGAAERAVFAHRGAAGHAHAAGHGRVRADVAVVGDLDQVVELDAVLDHGVGQRAAVHGGVGADVHIVAHHHAARLRDAHIHALVVGKAETVGADHGARVDDAALADDAARVERHVGKKVRAVAHLGVAADVAAGVDHRMLADRGARFDHHLGTDMGGCRHGGAVVHERGRMHAGRRHVGRQRLEVLRRTGKIHIGVGDDDARARVAGGDELVVGAGDDQRCGLAGQRLGAQLAIAEKADVRNAGGIQWGDPGHFQHLFGDVDAFAGPYGILQHDVEPFGIGHLADDLGGAVRDGLAFLVGALAQVFAELALAALILFIEIEHVALALDALRFGQRRRFAFELVGRGLQAPFHFLHGFFARLEFFLQFLASQLGQLGLVVDTLRAQPGDTRQRVFKLFLRINICADDGSGSEPATHLELEAFQAVARLGIDRLSITQLQRAHRRNPADAQAGRIAQLRVAHLFAFLVHLAGVEETEPAQAAVLAGARERQLQLGVADQARGAAQRIAVARVDRAQRRTFVAAHGTDTATVEVLEHRVRRVAQAAAVVDLALERKHGLPDHRLVVLLLVDGAVVLLLADHVQLQVQALVAADARRQARVAAVARPCQRQRHGIALGLADTAGVAGNVGHVLQEAGRRRRIGFDRRALQAHAEEHGVHFRERHAEAHASALLLDRVAADVQCRRTLGAQVHLVRPRNAVVRVVRVDLRERNRAAVLGRVQFHADGGARTGKVGLLDRGLEREFFRLRERAADGEVTGRLFHHGQVDVDLVGRALRFRRVDGDILEVAEAVDAVARQLDLVGVVPRRFELAEFAADHFVARRRVAGNIHVTHVRALARIDEEREAHFALLAVDVRVGVDVGKRVAERAQAIGDQLVGGRQQFARIHIALAQQHQRAQLVLAAERLAFELDVGDVVLLAFGDVDGDVNVFFIGRDRDLGGIDIHLDITAIEIIRFERLDIAGQLGLGILVRLGVPVEPAARIERQLVLEFLVREYLVADDIDLFDLGDFAFVHRERDVDAVAFQRRDGGHELDAVQAARQVLALEFLLGAVNRRLVEDLRFAHADVLERLDQHVLLEFLGARELHLGNGRTFLDQHHQHVAVRFQAHVLEEAGGVQRADGGHALVVVEGLAHAYRQVAEDRTGFRPLYALDADVLDHEGNGNRQQIHDPQTDADEGNEAQITDRAHACGLAGIVRNCNRAGDILERRFARDHLADHLERHGAGVPHPLACFGHCRQRPRGHGDHIRLQSDVSADLTDCYSFFACICLGRFRLRRHRQRARHAGAHHVHLHCLAGRGADDVDERHAVRHRHAVHAFQQVTRLQARAFGRAARQHLPHHGRWTGQADAELADDVAFQVEPGHGGGRQHRVHAAVTGTLHRQLRILLVDGRLHQVPAQFGPGRHWLAVDGGDRVARAQAGQRGRGSRRAGRRGRHADLAGRLFHAVHVQPGKQHDRHQEVGDRAGRHDGDALPHALAPARPTRPTRSGRGRSGATTRPCPSLPKSAALSHRTSAPPGSGPARGSRSASPGRRQTPGWWKGNSSADSCDGLLRCHAGGGVLRHHDLDAVGRAMGQFVHDPGDHAVDLAEADAAVEKRLHGHFVGRVEQGRRRAAGAQRVERQRQAGKALVVGTLELQRGDLGNVELSHAGCDPFRVRQRVSDRRAHVGVAQLRQHGPVDVRHHRMDHRLRVDHDLDAVGRGAEQPVGLDHFQALVHHGGGIDRNLAAHRPVRMFARLLGRHVFQRGDVAREEWPAGCGEQDLGHAGRRVAHGRHAAAKLRHRLEDGVVFAIDGQQDGAGFGHGVHEQLAGHDQRFLVRQQDFLAGAGGGQRGRQARGADDGSHHAVDFGSRRNRAQRGFAVFHFRGNAGGAQQAGQARGSVGRAHHGARGTEGNALGRQFVDAAVRGQGINGVALRVTGEHVQRGHADRTGGAKDGDALHKHAAVAGQQVAAVLHGRAALELGFEQVANDGCGHDHQQRQQRQRPAEARLQAHGKRILQPWRAAGGQDRDRCDDQHGNAAADRAFPRFTGGDGGRQLALAKGLAREIRADIGNPHQHQHRQQVHGRMQVQADDGKEAHEHGKAEGQRHRPVGRAAQRRQAQRQRGRIADQPEQGGHGVQRRHGAGLGLVHQRHEQQRANDADHARSAVLQTEQAGALPHGGAQEQRDNHGKGREILEEQDRQQHRQQDQSGGDGLVEAFDGKIGPVGVGEEQLGVRELPQQEIGNALFAAGADEQVGLGRIGHGQVRRQLLFGKVGGARMRGHHLGDGLHDVPAAAVVGADGDGQARVVGGLALGAGNHGAQLVVKAGQVAHHAQADIIGVHLGHFALERRHEQAHQQRHLFFGAAPVFRAEGKQGQVFDAAIDARLDHLADGFHPFDVPCHARQEAFGGPAAVAIHNHGDMARHLWRVRNLGSGTRIFHESFAAKV</sequence>
<feature type="region of interest" description="Disordered" evidence="1">
    <location>
        <begin position="1654"/>
        <end position="1750"/>
    </location>
</feature>
<feature type="region of interest" description="Disordered" evidence="1">
    <location>
        <begin position="2178"/>
        <end position="2197"/>
    </location>
</feature>
<feature type="compositionally biased region" description="Basic and acidic residues" evidence="1">
    <location>
        <begin position="1660"/>
        <end position="1679"/>
    </location>
</feature>
<reference evidence="2" key="1">
    <citation type="journal article" date="2019" name="Sci. Rep.">
        <title>Draft genome of Tanacetum cinerariifolium, the natural source of mosquito coil.</title>
        <authorList>
            <person name="Yamashiro T."/>
            <person name="Shiraishi A."/>
            <person name="Satake H."/>
            <person name="Nakayama K."/>
        </authorList>
    </citation>
    <scope>NUCLEOTIDE SEQUENCE</scope>
</reference>
<feature type="compositionally biased region" description="Basic and acidic residues" evidence="1">
    <location>
        <begin position="2385"/>
        <end position="2394"/>
    </location>
</feature>
<feature type="compositionally biased region" description="Basic residues" evidence="1">
    <location>
        <begin position="2295"/>
        <end position="2312"/>
    </location>
</feature>
<comment type="caution">
    <text evidence="2">The sequence shown here is derived from an EMBL/GenBank/DDBJ whole genome shotgun (WGS) entry which is preliminary data.</text>
</comment>
<proteinExistence type="predicted"/>
<feature type="region of interest" description="Disordered" evidence="1">
    <location>
        <begin position="2259"/>
        <end position="2328"/>
    </location>
</feature>
<feature type="region of interest" description="Disordered" evidence="1">
    <location>
        <begin position="2033"/>
        <end position="2059"/>
    </location>
</feature>
<feature type="compositionally biased region" description="Low complexity" evidence="1">
    <location>
        <begin position="1721"/>
        <end position="1740"/>
    </location>
</feature>
<gene>
    <name evidence="2" type="ORF">Tci_000215</name>
</gene>
<dbReference type="EMBL" id="BKCJ010000003">
    <property type="protein sequence ID" value="GEU28237.1"/>
    <property type="molecule type" value="Genomic_DNA"/>
</dbReference>
<feature type="region of interest" description="Disordered" evidence="1">
    <location>
        <begin position="2385"/>
        <end position="2408"/>
    </location>
</feature>
<organism evidence="2">
    <name type="scientific">Tanacetum cinerariifolium</name>
    <name type="common">Dalmatian daisy</name>
    <name type="synonym">Chrysanthemum cinerariifolium</name>
    <dbReference type="NCBI Taxonomy" id="118510"/>
    <lineage>
        <taxon>Eukaryota</taxon>
        <taxon>Viridiplantae</taxon>
        <taxon>Streptophyta</taxon>
        <taxon>Embryophyta</taxon>
        <taxon>Tracheophyta</taxon>
        <taxon>Spermatophyta</taxon>
        <taxon>Magnoliopsida</taxon>
        <taxon>eudicotyledons</taxon>
        <taxon>Gunneridae</taxon>
        <taxon>Pentapetalae</taxon>
        <taxon>asterids</taxon>
        <taxon>campanulids</taxon>
        <taxon>Asterales</taxon>
        <taxon>Asteraceae</taxon>
        <taxon>Asteroideae</taxon>
        <taxon>Anthemideae</taxon>
        <taxon>Anthemidinae</taxon>
        <taxon>Tanacetum</taxon>
    </lineage>
</organism>
<feature type="compositionally biased region" description="Basic and acidic residues" evidence="1">
    <location>
        <begin position="2043"/>
        <end position="2057"/>
    </location>
</feature>
<evidence type="ECO:0000313" key="2">
    <source>
        <dbReference type="EMBL" id="GEU28237.1"/>
    </source>
</evidence>
<name>A0A699GF30_TANCI</name>
<feature type="compositionally biased region" description="Basic and acidic residues" evidence="1">
    <location>
        <begin position="2279"/>
        <end position="2294"/>
    </location>
</feature>
<accession>A0A699GF30</accession>
<evidence type="ECO:0000256" key="1">
    <source>
        <dbReference type="SAM" id="MobiDB-lite"/>
    </source>
</evidence>
<feature type="compositionally biased region" description="Low complexity" evidence="1">
    <location>
        <begin position="1685"/>
        <end position="1706"/>
    </location>
</feature>
<protein>
    <submittedName>
        <fullName evidence="2">Uncharacterized protein</fullName>
    </submittedName>
</protein>